<name>A0AAJ6AQ84_9MICC</name>
<dbReference type="SUPFAM" id="SSF51556">
    <property type="entry name" value="Metallo-dependent hydrolases"/>
    <property type="match status" value="1"/>
</dbReference>
<dbReference type="GO" id="GO:0005829">
    <property type="term" value="C:cytosol"/>
    <property type="evidence" value="ECO:0007669"/>
    <property type="project" value="TreeGrafter"/>
</dbReference>
<dbReference type="InterPro" id="IPR001130">
    <property type="entry name" value="TatD-like"/>
</dbReference>
<dbReference type="PANTHER" id="PTHR46124">
    <property type="entry name" value="D-AMINOACYL-TRNA DEACYLASE"/>
    <property type="match status" value="1"/>
</dbReference>
<evidence type="ECO:0000313" key="3">
    <source>
        <dbReference type="EMBL" id="WGH94316.1"/>
    </source>
</evidence>
<dbReference type="EMBL" id="CP122566">
    <property type="protein sequence ID" value="WGH94316.1"/>
    <property type="molecule type" value="Genomic_DNA"/>
</dbReference>
<reference evidence="3 4" key="1">
    <citation type="submission" date="2023-03" db="EMBL/GenBank/DDBJ databases">
        <title>Complete genome sequences of several Auritidibacter ignavus strains isolated from ear infections.</title>
        <authorList>
            <person name="Baehr T."/>
            <person name="Baumhoegger A.M."/>
        </authorList>
    </citation>
    <scope>NUCLEOTIDE SEQUENCE [LARGE SCALE GENOMIC DNA]</scope>
    <source>
        <strain evidence="3 4">BABAE-6</strain>
    </source>
</reference>
<accession>A0AAJ6AQ84</accession>
<sequence>MIGVGGDSDLPLSVLTRGKEMMSSKKSKKYDQTGVPEAYRVHWPDPARPGVIDTVSEGGGPRRDTVDEYTGKQRVLVYPKAPEPLVSPIIDNHAHLDFRDGLVEVSIADALDTAESVGVAGVIQVGCDLDSARFTLESIETHQRLLGAVALHPNEVAEIWDQQGQAGLERAIEAIAEMARHPRVRAVGETGLDYYRTGAKGHEAQQYSFRKHVELAVQLGKAVQIHDREAHEDVVEILLSMPQRPEHVVFHAFSAGPELADICNEHGWYMSFSGPVTFNANDRLREAAALARPELILTETDSPFLTPHPRRGRPNAPYMTPLTLRKIAEVRGTGEQQMCEQVMANTRRVYGDFS</sequence>
<dbReference type="FunFam" id="3.20.20.140:FF:000005">
    <property type="entry name" value="TatD family hydrolase"/>
    <property type="match status" value="1"/>
</dbReference>
<keyword evidence="1" id="KW-0479">Metal-binding</keyword>
<keyword evidence="2 3" id="KW-0378">Hydrolase</keyword>
<proteinExistence type="predicted"/>
<dbReference type="AlphaFoldDB" id="A0AAJ6AQ84"/>
<gene>
    <name evidence="3" type="ORF">QDX21_05890</name>
</gene>
<protein>
    <submittedName>
        <fullName evidence="3">TatD family hydrolase</fullName>
    </submittedName>
</protein>
<dbReference type="RefSeq" id="WP_279675366.1">
    <property type="nucleotide sequence ID" value="NZ_CP122563.1"/>
</dbReference>
<evidence type="ECO:0000256" key="2">
    <source>
        <dbReference type="ARBA" id="ARBA00022801"/>
    </source>
</evidence>
<dbReference type="Pfam" id="PF01026">
    <property type="entry name" value="TatD_DNase"/>
    <property type="match status" value="1"/>
</dbReference>
<dbReference type="PANTHER" id="PTHR46124:SF2">
    <property type="entry name" value="D-AMINOACYL-TRNA DEACYLASE"/>
    <property type="match status" value="1"/>
</dbReference>
<dbReference type="Gene3D" id="3.20.20.140">
    <property type="entry name" value="Metal-dependent hydrolases"/>
    <property type="match status" value="1"/>
</dbReference>
<dbReference type="GO" id="GO:0016788">
    <property type="term" value="F:hydrolase activity, acting on ester bonds"/>
    <property type="evidence" value="ECO:0007669"/>
    <property type="project" value="InterPro"/>
</dbReference>
<evidence type="ECO:0000313" key="4">
    <source>
        <dbReference type="Proteomes" id="UP001224674"/>
    </source>
</evidence>
<organism evidence="3 4">
    <name type="scientific">Auritidibacter ignavus</name>
    <dbReference type="NCBI Taxonomy" id="678932"/>
    <lineage>
        <taxon>Bacteria</taxon>
        <taxon>Bacillati</taxon>
        <taxon>Actinomycetota</taxon>
        <taxon>Actinomycetes</taxon>
        <taxon>Micrococcales</taxon>
        <taxon>Micrococcaceae</taxon>
        <taxon>Auritidibacter</taxon>
    </lineage>
</organism>
<evidence type="ECO:0000256" key="1">
    <source>
        <dbReference type="ARBA" id="ARBA00022723"/>
    </source>
</evidence>
<dbReference type="InterPro" id="IPR032466">
    <property type="entry name" value="Metal_Hydrolase"/>
</dbReference>
<keyword evidence="4" id="KW-1185">Reference proteome</keyword>
<dbReference type="GO" id="GO:0046872">
    <property type="term" value="F:metal ion binding"/>
    <property type="evidence" value="ECO:0007669"/>
    <property type="project" value="UniProtKB-KW"/>
</dbReference>
<dbReference type="Proteomes" id="UP001224674">
    <property type="component" value="Chromosome"/>
</dbReference>
<dbReference type="GeneID" id="83695550"/>
<dbReference type="CDD" id="cd01310">
    <property type="entry name" value="TatD_DNAse"/>
    <property type="match status" value="1"/>
</dbReference>